<evidence type="ECO:0000313" key="5">
    <source>
        <dbReference type="RefSeq" id="XP_014480686.1"/>
    </source>
</evidence>
<dbReference type="RefSeq" id="XP_014480686.1">
    <property type="nucleotide sequence ID" value="XM_014625200.1"/>
</dbReference>
<evidence type="ECO:0000259" key="2">
    <source>
        <dbReference type="PROSITE" id="PS50181"/>
    </source>
</evidence>
<dbReference type="PROSITE" id="PS50181">
    <property type="entry name" value="FBOX"/>
    <property type="match status" value="1"/>
</dbReference>
<gene>
    <name evidence="4 5 6 7" type="primary">LOC106747562</name>
</gene>
<dbReference type="CDD" id="cd22100">
    <property type="entry name" value="F-box_FBXO28"/>
    <property type="match status" value="1"/>
</dbReference>
<feature type="domain" description="F-box" evidence="2">
    <location>
        <begin position="42"/>
        <end position="90"/>
    </location>
</feature>
<dbReference type="InterPro" id="IPR039719">
    <property type="entry name" value="FBXO28"/>
</dbReference>
<dbReference type="AlphaFoldDB" id="A0A6P3XR29"/>
<dbReference type="KEGG" id="dqu:106747562"/>
<evidence type="ECO:0000313" key="4">
    <source>
        <dbReference type="RefSeq" id="XP_014480684.1"/>
    </source>
</evidence>
<dbReference type="GeneID" id="106747562"/>
<dbReference type="RefSeq" id="XP_014480688.1">
    <property type="nucleotide sequence ID" value="XM_014625202.1"/>
</dbReference>
<dbReference type="RefSeq" id="XP_014480687.1">
    <property type="nucleotide sequence ID" value="XM_014625201.1"/>
</dbReference>
<dbReference type="GO" id="GO:0000209">
    <property type="term" value="P:protein polyubiquitination"/>
    <property type="evidence" value="ECO:0007669"/>
    <property type="project" value="TreeGrafter"/>
</dbReference>
<organism evidence="3 6">
    <name type="scientific">Dinoponera quadriceps</name>
    <name type="common">South American ant</name>
    <dbReference type="NCBI Taxonomy" id="609295"/>
    <lineage>
        <taxon>Eukaryota</taxon>
        <taxon>Metazoa</taxon>
        <taxon>Ecdysozoa</taxon>
        <taxon>Arthropoda</taxon>
        <taxon>Hexapoda</taxon>
        <taxon>Insecta</taxon>
        <taxon>Pterygota</taxon>
        <taxon>Neoptera</taxon>
        <taxon>Endopterygota</taxon>
        <taxon>Hymenoptera</taxon>
        <taxon>Apocrita</taxon>
        <taxon>Aculeata</taxon>
        <taxon>Formicoidea</taxon>
        <taxon>Formicidae</taxon>
        <taxon>Ponerinae</taxon>
        <taxon>Ponerini</taxon>
        <taxon>Dinoponera</taxon>
    </lineage>
</organism>
<dbReference type="InterPro" id="IPR001810">
    <property type="entry name" value="F-box_dom"/>
</dbReference>
<evidence type="ECO:0000313" key="6">
    <source>
        <dbReference type="RefSeq" id="XP_014480687.1"/>
    </source>
</evidence>
<sequence>MEWKGLQADMTHKHRQQNGFPVTQQSNDCYSSIIIHLDDDSTWNLIDLPDVVLETILSNLTYDEISKNRIVCKQFDRTCKKLLNRGFNLMEKYHAQCLRAVKSKLPRRESERRSHPLARHCDILTAIETRISMLSMTFSKYVETNVCCFIPGKVIDEIFRVLRLIRDTKTPPRAHEILQELRDISSMAMEHFDEKILPDLKHNICMVGTVNSYELPGGALMISHTRHPNNATLPHNFTSEKLNQSFKKIYDRTKQNKISCLTMKNLMGRIKLKVMRQGMQIRLQSSKLQKQAQKLHEQDVLLAEMRKHLEEWEQKMVDLTAELSRAREGTQNPDSLESRKHIAISKHIDIINTEVDATLQSNELHSKKRKLIVERKSSSDAQDIKFKKFMSDLLATNTLDSGHPSTSSNSTFLH</sequence>
<dbReference type="PANTHER" id="PTHR13252:SF9">
    <property type="entry name" value="F-BOX ONLY PROTEIN 28"/>
    <property type="match status" value="1"/>
</dbReference>
<dbReference type="OrthoDB" id="5860767at2759"/>
<name>A0A6P3XR29_DINQU</name>
<accession>A0A6P3XR29</accession>
<evidence type="ECO:0000313" key="7">
    <source>
        <dbReference type="RefSeq" id="XP_014480688.1"/>
    </source>
</evidence>
<keyword evidence="1" id="KW-0175">Coiled coil</keyword>
<protein>
    <submittedName>
        <fullName evidence="4 5">F-box only protein 28 isoform X1</fullName>
    </submittedName>
</protein>
<proteinExistence type="predicted"/>
<dbReference type="CTD" id="39104"/>
<dbReference type="SUPFAM" id="SSF81383">
    <property type="entry name" value="F-box domain"/>
    <property type="match status" value="1"/>
</dbReference>
<keyword evidence="3" id="KW-1185">Reference proteome</keyword>
<evidence type="ECO:0000256" key="1">
    <source>
        <dbReference type="SAM" id="Coils"/>
    </source>
</evidence>
<dbReference type="PANTHER" id="PTHR13252">
    <property type="entry name" value="F-BOX ONLY PROTEIN 28"/>
    <property type="match status" value="1"/>
</dbReference>
<evidence type="ECO:0000313" key="3">
    <source>
        <dbReference type="Proteomes" id="UP000515204"/>
    </source>
</evidence>
<feature type="coiled-coil region" evidence="1">
    <location>
        <begin position="295"/>
        <end position="329"/>
    </location>
</feature>
<dbReference type="RefSeq" id="XP_014480684.1">
    <property type="nucleotide sequence ID" value="XM_014625198.1"/>
</dbReference>
<dbReference type="Proteomes" id="UP000515204">
    <property type="component" value="Unplaced"/>
</dbReference>
<reference evidence="4 5" key="1">
    <citation type="submission" date="2025-04" db="UniProtKB">
        <authorList>
            <consortium name="RefSeq"/>
        </authorList>
    </citation>
    <scope>IDENTIFICATION</scope>
</reference>
<dbReference type="InterPro" id="IPR036047">
    <property type="entry name" value="F-box-like_dom_sf"/>
</dbReference>